<dbReference type="Proteomes" id="UP000228496">
    <property type="component" value="Unassembled WGS sequence"/>
</dbReference>
<dbReference type="CDD" id="cd02440">
    <property type="entry name" value="AdoMet_MTases"/>
    <property type="match status" value="1"/>
</dbReference>
<protein>
    <recommendedName>
        <fullName evidence="1">Methyltransferase domain-containing protein</fullName>
    </recommendedName>
</protein>
<name>A0A2J0Q6P8_9BACT</name>
<dbReference type="InterPro" id="IPR029063">
    <property type="entry name" value="SAM-dependent_MTases_sf"/>
</dbReference>
<dbReference type="EMBL" id="PCXQ01000007">
    <property type="protein sequence ID" value="PJE50356.1"/>
    <property type="molecule type" value="Genomic_DNA"/>
</dbReference>
<sequence>MVDIAPKLNNISNMPTPGSGGFLNPDIVVEEFGIEESIRIADFGSGSGYFTILAAKKVGDTGKVVAIDVLSDVLEHLKAKAEEKGLSNIELVRANLEIPGSSGLEDNSQDMVLIVNVLFQSSKKENIISEAKRILKPGGKLVFMDWEKGVNGFGPPDEERTSKEEMSKLISGIGFEVEREINVGSFHYGFVFHKK</sequence>
<proteinExistence type="predicted"/>
<dbReference type="Pfam" id="PF13847">
    <property type="entry name" value="Methyltransf_31"/>
    <property type="match status" value="1"/>
</dbReference>
<comment type="caution">
    <text evidence="2">The sequence shown here is derived from an EMBL/GenBank/DDBJ whole genome shotgun (WGS) entry which is preliminary data.</text>
</comment>
<evidence type="ECO:0000313" key="2">
    <source>
        <dbReference type="EMBL" id="PJE50356.1"/>
    </source>
</evidence>
<dbReference type="Gene3D" id="3.40.50.150">
    <property type="entry name" value="Vaccinia Virus protein VP39"/>
    <property type="match status" value="1"/>
</dbReference>
<dbReference type="PANTHER" id="PTHR43591">
    <property type="entry name" value="METHYLTRANSFERASE"/>
    <property type="match status" value="1"/>
</dbReference>
<evidence type="ECO:0000259" key="1">
    <source>
        <dbReference type="Pfam" id="PF13847"/>
    </source>
</evidence>
<dbReference type="InterPro" id="IPR025714">
    <property type="entry name" value="Methyltranfer_dom"/>
</dbReference>
<dbReference type="GO" id="GO:0008168">
    <property type="term" value="F:methyltransferase activity"/>
    <property type="evidence" value="ECO:0007669"/>
    <property type="project" value="TreeGrafter"/>
</dbReference>
<reference evidence="2 3" key="1">
    <citation type="submission" date="2017-09" db="EMBL/GenBank/DDBJ databases">
        <title>Depth-based differentiation of microbial function through sediment-hosted aquifers and enrichment of novel symbionts in the deep terrestrial subsurface.</title>
        <authorList>
            <person name="Probst A.J."/>
            <person name="Ladd B."/>
            <person name="Jarett J.K."/>
            <person name="Geller-Mcgrath D.E."/>
            <person name="Sieber C.M."/>
            <person name="Emerson J.B."/>
            <person name="Anantharaman K."/>
            <person name="Thomas B.C."/>
            <person name="Malmstrom R."/>
            <person name="Stieglmeier M."/>
            <person name="Klingl A."/>
            <person name="Woyke T."/>
            <person name="Ryan C.M."/>
            <person name="Banfield J.F."/>
        </authorList>
    </citation>
    <scope>NUCLEOTIDE SEQUENCE [LARGE SCALE GENOMIC DNA]</scope>
    <source>
        <strain evidence="2">CG10_big_fil_rev_8_21_14_0_10_36_16</strain>
    </source>
</reference>
<evidence type="ECO:0000313" key="3">
    <source>
        <dbReference type="Proteomes" id="UP000228496"/>
    </source>
</evidence>
<accession>A0A2J0Q6P8</accession>
<feature type="domain" description="Methyltransferase" evidence="1">
    <location>
        <begin position="36"/>
        <end position="146"/>
    </location>
</feature>
<dbReference type="SUPFAM" id="SSF53335">
    <property type="entry name" value="S-adenosyl-L-methionine-dependent methyltransferases"/>
    <property type="match status" value="1"/>
</dbReference>
<gene>
    <name evidence="2" type="ORF">COV29_04225</name>
</gene>
<dbReference type="PANTHER" id="PTHR43591:SF24">
    <property type="entry name" value="2-METHOXY-6-POLYPRENYL-1,4-BENZOQUINOL METHYLASE, MITOCHONDRIAL"/>
    <property type="match status" value="1"/>
</dbReference>
<dbReference type="AlphaFoldDB" id="A0A2J0Q6P8"/>
<organism evidence="2 3">
    <name type="scientific">Candidatus Yanofskybacteria bacterium CG10_big_fil_rev_8_21_14_0_10_36_16</name>
    <dbReference type="NCBI Taxonomy" id="1975096"/>
    <lineage>
        <taxon>Bacteria</taxon>
        <taxon>Candidatus Yanofskyibacteriota</taxon>
    </lineage>
</organism>